<accession>A0A8S9SN98</accession>
<evidence type="ECO:0000313" key="1">
    <source>
        <dbReference type="EMBL" id="KAF3603231.1"/>
    </source>
</evidence>
<sequence length="81" mass="9250">MRRVVVMEILKPKTDDDEPVDSCTLNQKGLIRTCCMMSSILYFLDTTTSFTRHLHSESFREIAESMDGKIKSAVHSLQNVL</sequence>
<gene>
    <name evidence="1" type="ORF">F2Q69_00038005</name>
</gene>
<organism evidence="1 2">
    <name type="scientific">Brassica cretica</name>
    <name type="common">Mustard</name>
    <dbReference type="NCBI Taxonomy" id="69181"/>
    <lineage>
        <taxon>Eukaryota</taxon>
        <taxon>Viridiplantae</taxon>
        <taxon>Streptophyta</taxon>
        <taxon>Embryophyta</taxon>
        <taxon>Tracheophyta</taxon>
        <taxon>Spermatophyta</taxon>
        <taxon>Magnoliopsida</taxon>
        <taxon>eudicotyledons</taxon>
        <taxon>Gunneridae</taxon>
        <taxon>Pentapetalae</taxon>
        <taxon>rosids</taxon>
        <taxon>malvids</taxon>
        <taxon>Brassicales</taxon>
        <taxon>Brassicaceae</taxon>
        <taxon>Brassiceae</taxon>
        <taxon>Brassica</taxon>
    </lineage>
</organism>
<comment type="caution">
    <text evidence="1">The sequence shown here is derived from an EMBL/GenBank/DDBJ whole genome shotgun (WGS) entry which is preliminary data.</text>
</comment>
<proteinExistence type="predicted"/>
<evidence type="ECO:0000313" key="2">
    <source>
        <dbReference type="Proteomes" id="UP000712600"/>
    </source>
</evidence>
<dbReference type="AlphaFoldDB" id="A0A8S9SN98"/>
<dbReference type="Proteomes" id="UP000712600">
    <property type="component" value="Unassembled WGS sequence"/>
</dbReference>
<reference evidence="1" key="1">
    <citation type="submission" date="2019-12" db="EMBL/GenBank/DDBJ databases">
        <title>Genome sequencing and annotation of Brassica cretica.</title>
        <authorList>
            <person name="Studholme D.J."/>
            <person name="Sarris P."/>
        </authorList>
    </citation>
    <scope>NUCLEOTIDE SEQUENCE</scope>
    <source>
        <strain evidence="1">PFS-109/04</strain>
        <tissue evidence="1">Leaf</tissue>
    </source>
</reference>
<dbReference type="EMBL" id="QGKX02000004">
    <property type="protein sequence ID" value="KAF3603231.1"/>
    <property type="molecule type" value="Genomic_DNA"/>
</dbReference>
<protein>
    <submittedName>
        <fullName evidence="1">Uncharacterized protein</fullName>
    </submittedName>
</protein>
<name>A0A8S9SN98_BRACR</name>